<keyword evidence="1 4" id="KW-0808">Transferase</keyword>
<reference evidence="4 5" key="1">
    <citation type="submission" date="2020-05" db="EMBL/GenBank/DDBJ databases">
        <authorList>
            <person name="Whitworth D."/>
        </authorList>
    </citation>
    <scope>NUCLEOTIDE SEQUENCE [LARGE SCALE GENOMIC DNA]</scope>
    <source>
        <strain evidence="4 5">AM005</strain>
    </source>
</reference>
<evidence type="ECO:0000313" key="4">
    <source>
        <dbReference type="EMBL" id="NOJ78197.1"/>
    </source>
</evidence>
<gene>
    <name evidence="4" type="ORF">HNV28_07565</name>
</gene>
<evidence type="ECO:0000259" key="3">
    <source>
        <dbReference type="PROSITE" id="PS51186"/>
    </source>
</evidence>
<dbReference type="AlphaFoldDB" id="A0A7Y4IF84"/>
<organism evidence="4 5">
    <name type="scientific">Myxococcus xanthus</name>
    <dbReference type="NCBI Taxonomy" id="34"/>
    <lineage>
        <taxon>Bacteria</taxon>
        <taxon>Pseudomonadati</taxon>
        <taxon>Myxococcota</taxon>
        <taxon>Myxococcia</taxon>
        <taxon>Myxococcales</taxon>
        <taxon>Cystobacterineae</taxon>
        <taxon>Myxococcaceae</taxon>
        <taxon>Myxococcus</taxon>
    </lineage>
</organism>
<accession>A0A7Y4IF84</accession>
<dbReference type="CDD" id="cd04301">
    <property type="entry name" value="NAT_SF"/>
    <property type="match status" value="1"/>
</dbReference>
<comment type="caution">
    <text evidence="4">The sequence shown here is derived from an EMBL/GenBank/DDBJ whole genome shotgun (WGS) entry which is preliminary data.</text>
</comment>
<dbReference type="InterPro" id="IPR000182">
    <property type="entry name" value="GNAT_dom"/>
</dbReference>
<dbReference type="InterPro" id="IPR016181">
    <property type="entry name" value="Acyl_CoA_acyltransferase"/>
</dbReference>
<dbReference type="InterPro" id="IPR050832">
    <property type="entry name" value="Bact_Acetyltransf"/>
</dbReference>
<dbReference type="PANTHER" id="PTHR43877">
    <property type="entry name" value="AMINOALKYLPHOSPHONATE N-ACETYLTRANSFERASE-RELATED-RELATED"/>
    <property type="match status" value="1"/>
</dbReference>
<name>A0A7Y4IF84_MYXXA</name>
<keyword evidence="2" id="KW-0012">Acyltransferase</keyword>
<dbReference type="PROSITE" id="PS51186">
    <property type="entry name" value="GNAT"/>
    <property type="match status" value="1"/>
</dbReference>
<dbReference type="Proteomes" id="UP000533080">
    <property type="component" value="Unassembled WGS sequence"/>
</dbReference>
<dbReference type="RefSeq" id="WP_171440633.1">
    <property type="nucleotide sequence ID" value="NZ_JABFNS010000071.1"/>
</dbReference>
<sequence>MQLTSASELPLRALSTLFARAFEGYFVTVPDAPGLFDARVRSEHISLEESRVARVDGEPVGLVLMARRGGESRVAGMGVVPAWRNRKLGGAMLRPLLEDARARGDTRMLLEVIEQNAPAVTLYERLGFQRVRRLVGFVGTPAPLAETSALEEVEPWECARLLPEGLPWQLAPATVMGLALPARAFRLGPAVAVVADVAAPTLVVRSVGVEPSARGQGAGRRLLGALAARWPGKALAVSAVVPEGPLARFFQGAGLGATPLTQLELELSLNVRS</sequence>
<dbReference type="Pfam" id="PF00583">
    <property type="entry name" value="Acetyltransf_1"/>
    <property type="match status" value="1"/>
</dbReference>
<dbReference type="GO" id="GO:0016747">
    <property type="term" value="F:acyltransferase activity, transferring groups other than amino-acyl groups"/>
    <property type="evidence" value="ECO:0007669"/>
    <property type="project" value="InterPro"/>
</dbReference>
<dbReference type="Gene3D" id="3.40.630.30">
    <property type="match status" value="2"/>
</dbReference>
<dbReference type="SUPFAM" id="SSF55729">
    <property type="entry name" value="Acyl-CoA N-acyltransferases (Nat)"/>
    <property type="match status" value="2"/>
</dbReference>
<feature type="domain" description="N-acetyltransferase" evidence="3">
    <location>
        <begin position="1"/>
        <end position="157"/>
    </location>
</feature>
<dbReference type="EMBL" id="JABFNT010000018">
    <property type="protein sequence ID" value="NOJ78197.1"/>
    <property type="molecule type" value="Genomic_DNA"/>
</dbReference>
<evidence type="ECO:0000313" key="5">
    <source>
        <dbReference type="Proteomes" id="UP000533080"/>
    </source>
</evidence>
<evidence type="ECO:0000256" key="1">
    <source>
        <dbReference type="ARBA" id="ARBA00022679"/>
    </source>
</evidence>
<proteinExistence type="predicted"/>
<protein>
    <submittedName>
        <fullName evidence="4">GNAT family N-acetyltransferase</fullName>
    </submittedName>
</protein>
<evidence type="ECO:0000256" key="2">
    <source>
        <dbReference type="ARBA" id="ARBA00023315"/>
    </source>
</evidence>